<gene>
    <name evidence="1" type="ORF">PVK06_005545</name>
</gene>
<protein>
    <recommendedName>
        <fullName evidence="3">Transposon TX1</fullName>
    </recommendedName>
</protein>
<evidence type="ECO:0008006" key="3">
    <source>
        <dbReference type="Google" id="ProtNLM"/>
    </source>
</evidence>
<evidence type="ECO:0000313" key="2">
    <source>
        <dbReference type="Proteomes" id="UP001358586"/>
    </source>
</evidence>
<comment type="caution">
    <text evidence="1">The sequence shown here is derived from an EMBL/GenBank/DDBJ whole genome shotgun (WGS) entry which is preliminary data.</text>
</comment>
<reference evidence="1 2" key="1">
    <citation type="submission" date="2023-03" db="EMBL/GenBank/DDBJ databases">
        <title>WGS of Gossypium arboreum.</title>
        <authorList>
            <person name="Yu D."/>
        </authorList>
    </citation>
    <scope>NUCLEOTIDE SEQUENCE [LARGE SCALE GENOMIC DNA]</scope>
    <source>
        <tissue evidence="1">Leaf</tissue>
    </source>
</reference>
<proteinExistence type="predicted"/>
<dbReference type="Proteomes" id="UP001358586">
    <property type="component" value="Chromosome 2"/>
</dbReference>
<organism evidence="1 2">
    <name type="scientific">Gossypium arboreum</name>
    <name type="common">Tree cotton</name>
    <name type="synonym">Gossypium nanking</name>
    <dbReference type="NCBI Taxonomy" id="29729"/>
    <lineage>
        <taxon>Eukaryota</taxon>
        <taxon>Viridiplantae</taxon>
        <taxon>Streptophyta</taxon>
        <taxon>Embryophyta</taxon>
        <taxon>Tracheophyta</taxon>
        <taxon>Spermatophyta</taxon>
        <taxon>Magnoliopsida</taxon>
        <taxon>eudicotyledons</taxon>
        <taxon>Gunneridae</taxon>
        <taxon>Pentapetalae</taxon>
        <taxon>rosids</taxon>
        <taxon>malvids</taxon>
        <taxon>Malvales</taxon>
        <taxon>Malvaceae</taxon>
        <taxon>Malvoideae</taxon>
        <taxon>Gossypium</taxon>
    </lineage>
</organism>
<sequence length="92" mass="11039">MSIREELENVLSHEEQLWKQKSRCDWLKLGDRNTKFFHSRTINRRKINRITTLRNTNGDWLYDPDEIQQEAVNFFQKLYGENPGRSGEMPPS</sequence>
<keyword evidence="2" id="KW-1185">Reference proteome</keyword>
<accession>A0ABR0QV29</accession>
<evidence type="ECO:0000313" key="1">
    <source>
        <dbReference type="EMBL" id="KAK5843110.1"/>
    </source>
</evidence>
<name>A0ABR0QV29_GOSAR</name>
<dbReference type="EMBL" id="JARKNE010000002">
    <property type="protein sequence ID" value="KAK5843110.1"/>
    <property type="molecule type" value="Genomic_DNA"/>
</dbReference>